<dbReference type="Pfam" id="PF14059">
    <property type="entry name" value="DUF4251"/>
    <property type="match status" value="1"/>
</dbReference>
<dbReference type="EMBL" id="JANDHW010000001">
    <property type="protein sequence ID" value="MCP9610536.1"/>
    <property type="molecule type" value="Genomic_DNA"/>
</dbReference>
<evidence type="ECO:0000313" key="3">
    <source>
        <dbReference type="Proteomes" id="UP001205603"/>
    </source>
</evidence>
<keyword evidence="3" id="KW-1185">Reference proteome</keyword>
<accession>A0ABT1MH15</accession>
<reference evidence="2 3" key="1">
    <citation type="submission" date="2022-07" db="EMBL/GenBank/DDBJ databases">
        <title>Fecal culturing of patients with breast cancer.</title>
        <authorList>
            <person name="Teng N.M.Y."/>
            <person name="Kiu R."/>
            <person name="Evans R."/>
            <person name="Baker D.J."/>
            <person name="Zenner C."/>
            <person name="Robinson S.D."/>
            <person name="Hall L.J."/>
        </authorList>
    </citation>
    <scope>NUCLEOTIDE SEQUENCE [LARGE SCALE GENOMIC DNA]</scope>
    <source>
        <strain evidence="2 3">LH1063</strain>
    </source>
</reference>
<feature type="chain" id="PRO_5046036284" evidence="1">
    <location>
        <begin position="24"/>
        <end position="161"/>
    </location>
</feature>
<gene>
    <name evidence="2" type="ORF">NMU02_00315</name>
</gene>
<evidence type="ECO:0000313" key="2">
    <source>
        <dbReference type="EMBL" id="MCP9610536.1"/>
    </source>
</evidence>
<proteinExistence type="predicted"/>
<feature type="signal peptide" evidence="1">
    <location>
        <begin position="1"/>
        <end position="23"/>
    </location>
</feature>
<protein>
    <submittedName>
        <fullName evidence="2">DUF4251 domain-containing protein</fullName>
    </submittedName>
</protein>
<comment type="caution">
    <text evidence="2">The sequence shown here is derived from an EMBL/GenBank/DDBJ whole genome shotgun (WGS) entry which is preliminary data.</text>
</comment>
<organism evidence="2 3">
    <name type="scientific">Coprobacter tertius</name>
    <dbReference type="NCBI Taxonomy" id="2944915"/>
    <lineage>
        <taxon>Bacteria</taxon>
        <taxon>Pseudomonadati</taxon>
        <taxon>Bacteroidota</taxon>
        <taxon>Bacteroidia</taxon>
        <taxon>Bacteroidales</taxon>
        <taxon>Barnesiellaceae</taxon>
        <taxon>Coprobacter</taxon>
    </lineage>
</organism>
<dbReference type="RefSeq" id="WP_255025043.1">
    <property type="nucleotide sequence ID" value="NZ_JANDHW010000001.1"/>
</dbReference>
<dbReference type="Gene3D" id="2.40.128.410">
    <property type="match status" value="1"/>
</dbReference>
<evidence type="ECO:0000256" key="1">
    <source>
        <dbReference type="SAM" id="SignalP"/>
    </source>
</evidence>
<name>A0ABT1MH15_9BACT</name>
<keyword evidence="1" id="KW-0732">Signal</keyword>
<sequence length="161" mass="18506">MKKILLYSILFQLIIGLSFPIAAQDKENNTPEEEIIRKSVENKKFNIAVDFAMPASMPSRYLTGNYSLIVNNDSVTIDLPYFGVAYSMPYGADGSLKYKGLYENYKSKYNKKKKQFTLNFIIRKPEDSYVITINIWLNGKTDIHIRPNNKQSISFTGELKN</sequence>
<dbReference type="Proteomes" id="UP001205603">
    <property type="component" value="Unassembled WGS sequence"/>
</dbReference>
<dbReference type="InterPro" id="IPR025347">
    <property type="entry name" value="DUF4251"/>
</dbReference>